<dbReference type="InterPro" id="IPR050950">
    <property type="entry name" value="HTH-type_LysR_regulators"/>
</dbReference>
<dbReference type="InterPro" id="IPR036390">
    <property type="entry name" value="WH_DNA-bd_sf"/>
</dbReference>
<keyword evidence="3" id="KW-0238">DNA-binding</keyword>
<dbReference type="PATRIC" id="fig|1423726.3.peg.1076"/>
<evidence type="ECO:0000313" key="6">
    <source>
        <dbReference type="EMBL" id="KRK33714.1"/>
    </source>
</evidence>
<evidence type="ECO:0000313" key="7">
    <source>
        <dbReference type="Proteomes" id="UP000051461"/>
    </source>
</evidence>
<dbReference type="STRING" id="1423726.FC07_GL001042"/>
<dbReference type="Gene3D" id="3.40.190.290">
    <property type="match status" value="1"/>
</dbReference>
<dbReference type="PANTHER" id="PTHR30419:SF8">
    <property type="entry name" value="NITROGEN ASSIMILATION TRANSCRIPTIONAL ACTIVATOR-RELATED"/>
    <property type="match status" value="1"/>
</dbReference>
<dbReference type="SUPFAM" id="SSF53850">
    <property type="entry name" value="Periplasmic binding protein-like II"/>
    <property type="match status" value="1"/>
</dbReference>
<dbReference type="InterPro" id="IPR036388">
    <property type="entry name" value="WH-like_DNA-bd_sf"/>
</dbReference>
<evidence type="ECO:0000256" key="4">
    <source>
        <dbReference type="ARBA" id="ARBA00023163"/>
    </source>
</evidence>
<comment type="similarity">
    <text evidence="1">Belongs to the LysR transcriptional regulatory family.</text>
</comment>
<dbReference type="EMBL" id="AZDA01000106">
    <property type="protein sequence ID" value="KRK33714.1"/>
    <property type="molecule type" value="Genomic_DNA"/>
</dbReference>
<dbReference type="Gene3D" id="1.10.10.10">
    <property type="entry name" value="Winged helix-like DNA-binding domain superfamily/Winged helix DNA-binding domain"/>
    <property type="match status" value="1"/>
</dbReference>
<evidence type="ECO:0000256" key="3">
    <source>
        <dbReference type="ARBA" id="ARBA00023125"/>
    </source>
</evidence>
<sequence length="299" mass="34088">MNTKDLAYFNDLISQKSFSKVAQNFGVSQPTITMAIKRLEADFGAPLVIRDRVHNAIHVTPSGEQLAVHAKVILRELDLAHQEIINLTQNRLVLGLPPIIENYYFPKVSARLAAAGLLDSLETVEGGSIWLRQAVRNGQVDMTLLGSVEPLAYQDLVAEEFDRQPFCIYVSAEHRLAQRKRIYFNELRGEDFVFFNSNFIHNTAFTQLTRRNHFQPKIVFRSNDMHVLMKLVAENIGVAFLTKIIDQPAENVVRLDLLDPEPPEFITSIVYRTNHLLTPQQAQLRQILHEALDQSKTNF</sequence>
<dbReference type="OrthoDB" id="9803735at2"/>
<comment type="caution">
    <text evidence="6">The sequence shown here is derived from an EMBL/GenBank/DDBJ whole genome shotgun (WGS) entry which is preliminary data.</text>
</comment>
<accession>A0A0R1GQM0</accession>
<dbReference type="SUPFAM" id="SSF46785">
    <property type="entry name" value="Winged helix' DNA-binding domain"/>
    <property type="match status" value="1"/>
</dbReference>
<dbReference type="InterPro" id="IPR000847">
    <property type="entry name" value="LysR_HTH_N"/>
</dbReference>
<reference evidence="6 7" key="1">
    <citation type="journal article" date="2015" name="Genome Announc.">
        <title>Expanding the biotechnology potential of lactobacilli through comparative genomics of 213 strains and associated genera.</title>
        <authorList>
            <person name="Sun Z."/>
            <person name="Harris H.M."/>
            <person name="McCann A."/>
            <person name="Guo C."/>
            <person name="Argimon S."/>
            <person name="Zhang W."/>
            <person name="Yang X."/>
            <person name="Jeffery I.B."/>
            <person name="Cooney J.C."/>
            <person name="Kagawa T.F."/>
            <person name="Liu W."/>
            <person name="Song Y."/>
            <person name="Salvetti E."/>
            <person name="Wrobel A."/>
            <person name="Rasinkangas P."/>
            <person name="Parkhill J."/>
            <person name="Rea M.C."/>
            <person name="O'Sullivan O."/>
            <person name="Ritari J."/>
            <person name="Douillard F.P."/>
            <person name="Paul Ross R."/>
            <person name="Yang R."/>
            <person name="Briner A.E."/>
            <person name="Felis G.E."/>
            <person name="de Vos W.M."/>
            <person name="Barrangou R."/>
            <person name="Klaenhammer T.R."/>
            <person name="Caufield P.W."/>
            <person name="Cui Y."/>
            <person name="Zhang H."/>
            <person name="O'Toole P.W."/>
        </authorList>
    </citation>
    <scope>NUCLEOTIDE SEQUENCE [LARGE SCALE GENOMIC DNA]</scope>
    <source>
        <strain evidence="6 7">DSM 20003</strain>
    </source>
</reference>
<dbReference type="PROSITE" id="PS50931">
    <property type="entry name" value="HTH_LYSR"/>
    <property type="match status" value="1"/>
</dbReference>
<protein>
    <submittedName>
        <fullName evidence="6">Malolactic regulator</fullName>
    </submittedName>
</protein>
<dbReference type="PANTHER" id="PTHR30419">
    <property type="entry name" value="HTH-TYPE TRANSCRIPTIONAL REGULATOR YBHD"/>
    <property type="match status" value="1"/>
</dbReference>
<dbReference type="Pfam" id="PF03466">
    <property type="entry name" value="LysR_substrate"/>
    <property type="match status" value="1"/>
</dbReference>
<dbReference type="GO" id="GO:0003700">
    <property type="term" value="F:DNA-binding transcription factor activity"/>
    <property type="evidence" value="ECO:0007669"/>
    <property type="project" value="InterPro"/>
</dbReference>
<feature type="domain" description="HTH lysR-type" evidence="5">
    <location>
        <begin position="1"/>
        <end position="60"/>
    </location>
</feature>
<evidence type="ECO:0000256" key="2">
    <source>
        <dbReference type="ARBA" id="ARBA00023015"/>
    </source>
</evidence>
<dbReference type="AlphaFoldDB" id="A0A0R1GQM0"/>
<keyword evidence="2" id="KW-0805">Transcription regulation</keyword>
<dbReference type="Proteomes" id="UP000051461">
    <property type="component" value="Unassembled WGS sequence"/>
</dbReference>
<organism evidence="6 7">
    <name type="scientific">Loigolactobacillus bifermentans DSM 20003</name>
    <dbReference type="NCBI Taxonomy" id="1423726"/>
    <lineage>
        <taxon>Bacteria</taxon>
        <taxon>Bacillati</taxon>
        <taxon>Bacillota</taxon>
        <taxon>Bacilli</taxon>
        <taxon>Lactobacillales</taxon>
        <taxon>Lactobacillaceae</taxon>
        <taxon>Loigolactobacillus</taxon>
    </lineage>
</organism>
<keyword evidence="7" id="KW-1185">Reference proteome</keyword>
<dbReference type="RefSeq" id="WP_057905319.1">
    <property type="nucleotide sequence ID" value="NZ_AZDA01000106.1"/>
</dbReference>
<evidence type="ECO:0000256" key="1">
    <source>
        <dbReference type="ARBA" id="ARBA00009437"/>
    </source>
</evidence>
<dbReference type="GO" id="GO:0003677">
    <property type="term" value="F:DNA binding"/>
    <property type="evidence" value="ECO:0007669"/>
    <property type="project" value="UniProtKB-KW"/>
</dbReference>
<gene>
    <name evidence="6" type="ORF">FC07_GL001042</name>
</gene>
<dbReference type="InterPro" id="IPR005119">
    <property type="entry name" value="LysR_subst-bd"/>
</dbReference>
<dbReference type="GO" id="GO:0005829">
    <property type="term" value="C:cytosol"/>
    <property type="evidence" value="ECO:0007669"/>
    <property type="project" value="TreeGrafter"/>
</dbReference>
<dbReference type="Pfam" id="PF00126">
    <property type="entry name" value="HTH_1"/>
    <property type="match status" value="1"/>
</dbReference>
<proteinExistence type="inferred from homology"/>
<name>A0A0R1GQM0_9LACO</name>
<evidence type="ECO:0000259" key="5">
    <source>
        <dbReference type="PROSITE" id="PS50931"/>
    </source>
</evidence>
<dbReference type="PRINTS" id="PR00039">
    <property type="entry name" value="HTHLYSR"/>
</dbReference>
<keyword evidence="4" id="KW-0804">Transcription</keyword>